<keyword evidence="2" id="KW-1185">Reference proteome</keyword>
<name>A0ABQ1QDY3_9ACTN</name>
<dbReference type="RefSeq" id="WP_188421935.1">
    <property type="nucleotide sequence ID" value="NZ_BMCK01000004.1"/>
</dbReference>
<dbReference type="Proteomes" id="UP000630594">
    <property type="component" value="Unassembled WGS sequence"/>
</dbReference>
<gene>
    <name evidence="1" type="ORF">GCM10007231_24390</name>
</gene>
<evidence type="ECO:0008006" key="3">
    <source>
        <dbReference type="Google" id="ProtNLM"/>
    </source>
</evidence>
<organism evidence="1 2">
    <name type="scientific">Nocardioides daphniae</name>
    <dbReference type="NCBI Taxonomy" id="402297"/>
    <lineage>
        <taxon>Bacteria</taxon>
        <taxon>Bacillati</taxon>
        <taxon>Actinomycetota</taxon>
        <taxon>Actinomycetes</taxon>
        <taxon>Propionibacteriales</taxon>
        <taxon>Nocardioidaceae</taxon>
        <taxon>Nocardioides</taxon>
    </lineage>
</organism>
<dbReference type="EMBL" id="BMCK01000004">
    <property type="protein sequence ID" value="GGD24368.1"/>
    <property type="molecule type" value="Genomic_DNA"/>
</dbReference>
<accession>A0ABQ1QDY3</accession>
<evidence type="ECO:0000313" key="1">
    <source>
        <dbReference type="EMBL" id="GGD24368.1"/>
    </source>
</evidence>
<sequence length="133" mass="14438">MYDNPSVEAHQVQDATRALAHASRSVEDPRQIYSVLGSLTAAVASLSQTLHQLGAAHDSPTLHATWEADGSRRDRATTYRVSWELHRAAEMLNQVGEVIARAHNAEATITYAPCDPLAAPRASRRVDDPGLSL</sequence>
<reference evidence="2" key="1">
    <citation type="journal article" date="2019" name="Int. J. Syst. Evol. Microbiol.">
        <title>The Global Catalogue of Microorganisms (GCM) 10K type strain sequencing project: providing services to taxonomists for standard genome sequencing and annotation.</title>
        <authorList>
            <consortium name="The Broad Institute Genomics Platform"/>
            <consortium name="The Broad Institute Genome Sequencing Center for Infectious Disease"/>
            <person name="Wu L."/>
            <person name="Ma J."/>
        </authorList>
    </citation>
    <scope>NUCLEOTIDE SEQUENCE [LARGE SCALE GENOMIC DNA]</scope>
    <source>
        <strain evidence="2">CCM 7403</strain>
    </source>
</reference>
<proteinExistence type="predicted"/>
<comment type="caution">
    <text evidence="1">The sequence shown here is derived from an EMBL/GenBank/DDBJ whole genome shotgun (WGS) entry which is preliminary data.</text>
</comment>
<evidence type="ECO:0000313" key="2">
    <source>
        <dbReference type="Proteomes" id="UP000630594"/>
    </source>
</evidence>
<protein>
    <recommendedName>
        <fullName evidence="3">WXG100 family type VII secretion target</fullName>
    </recommendedName>
</protein>